<dbReference type="EMBL" id="OU015566">
    <property type="protein sequence ID" value="CAG5106239.1"/>
    <property type="molecule type" value="Genomic_DNA"/>
</dbReference>
<accession>A0ABN7SVJ7</accession>
<dbReference type="SUPFAM" id="SSF82185">
    <property type="entry name" value="Histone H3 K4-specific methyltransferase SET7/9 N-terminal domain"/>
    <property type="match status" value="1"/>
</dbReference>
<keyword evidence="3" id="KW-0677">Repeat</keyword>
<keyword evidence="6" id="KW-0966">Cell projection</keyword>
<keyword evidence="8" id="KW-1185">Reference proteome</keyword>
<name>A0ABN7SVJ7_OIKDI</name>
<dbReference type="PANTHER" id="PTHR46437">
    <property type="entry name" value="MORN REPEAT-CONTAINING PROTEIN 5"/>
    <property type="match status" value="1"/>
</dbReference>
<dbReference type="InterPro" id="IPR042814">
    <property type="entry name" value="Morn5"/>
</dbReference>
<evidence type="ECO:0000256" key="5">
    <source>
        <dbReference type="ARBA" id="ARBA00023069"/>
    </source>
</evidence>
<organism evidence="7 8">
    <name type="scientific">Oikopleura dioica</name>
    <name type="common">Tunicate</name>
    <dbReference type="NCBI Taxonomy" id="34765"/>
    <lineage>
        <taxon>Eukaryota</taxon>
        <taxon>Metazoa</taxon>
        <taxon>Chordata</taxon>
        <taxon>Tunicata</taxon>
        <taxon>Appendicularia</taxon>
        <taxon>Copelata</taxon>
        <taxon>Oikopleuridae</taxon>
        <taxon>Oikopleura</taxon>
    </lineage>
</organism>
<dbReference type="PANTHER" id="PTHR46437:SF1">
    <property type="entry name" value="MORN REPEAT-CONTAINING PROTEIN 5"/>
    <property type="match status" value="1"/>
</dbReference>
<keyword evidence="5" id="KW-0969">Cilium</keyword>
<evidence type="ECO:0000256" key="6">
    <source>
        <dbReference type="ARBA" id="ARBA00023273"/>
    </source>
</evidence>
<evidence type="ECO:0000313" key="8">
    <source>
        <dbReference type="Proteomes" id="UP001158576"/>
    </source>
</evidence>
<sequence length="180" mass="20668">MEEMYELQYTGSVYTGDKKNGRLEGNGTYEFESGNKYVGELLDGKFHGEGVMYMTTGAKIVGIWKEGKMIEGKLTFADNLDFKPEDDWDYCKSPDRRFYTEICNGLRAAGRSQLTDEHPPKTIPKGHYDTGDGFYDPVERIVKSYDGGFLRNADDEEHLWILTKCRKAWDEIVGFKENKN</sequence>
<protein>
    <recommendedName>
        <fullName evidence="2">MORN repeat-containing protein 5</fullName>
    </recommendedName>
</protein>
<evidence type="ECO:0000313" key="7">
    <source>
        <dbReference type="EMBL" id="CAG5106239.1"/>
    </source>
</evidence>
<evidence type="ECO:0000256" key="3">
    <source>
        <dbReference type="ARBA" id="ARBA00022737"/>
    </source>
</evidence>
<evidence type="ECO:0000256" key="1">
    <source>
        <dbReference type="ARBA" id="ARBA00004230"/>
    </source>
</evidence>
<reference evidence="7 8" key="1">
    <citation type="submission" date="2021-04" db="EMBL/GenBank/DDBJ databases">
        <authorList>
            <person name="Bliznina A."/>
        </authorList>
    </citation>
    <scope>NUCLEOTIDE SEQUENCE [LARGE SCALE GENOMIC DNA]</scope>
</reference>
<comment type="subcellular location">
    <subcellularLocation>
        <location evidence="1">Cell projection</location>
        <location evidence="1">Cilium</location>
        <location evidence="1">Flagellum</location>
    </subcellularLocation>
</comment>
<dbReference type="Pfam" id="PF02493">
    <property type="entry name" value="MORN"/>
    <property type="match status" value="2"/>
</dbReference>
<gene>
    <name evidence="7" type="ORF">OKIOD_LOCUS11517</name>
</gene>
<keyword evidence="4" id="KW-0282">Flagellum</keyword>
<evidence type="ECO:0000256" key="4">
    <source>
        <dbReference type="ARBA" id="ARBA00022846"/>
    </source>
</evidence>
<evidence type="ECO:0000256" key="2">
    <source>
        <dbReference type="ARBA" id="ARBA00016322"/>
    </source>
</evidence>
<dbReference type="SMART" id="SM00698">
    <property type="entry name" value="MORN"/>
    <property type="match status" value="2"/>
</dbReference>
<dbReference type="Gene3D" id="2.20.110.10">
    <property type="entry name" value="Histone H3 K4-specific methyltransferase SET7/9 N-terminal domain"/>
    <property type="match status" value="1"/>
</dbReference>
<dbReference type="InterPro" id="IPR003409">
    <property type="entry name" value="MORN"/>
</dbReference>
<dbReference type="Proteomes" id="UP001158576">
    <property type="component" value="Chromosome 1"/>
</dbReference>
<proteinExistence type="predicted"/>